<evidence type="ECO:0000256" key="2">
    <source>
        <dbReference type="SAM" id="SignalP"/>
    </source>
</evidence>
<reference evidence="5" key="1">
    <citation type="submission" date="2017-02" db="UniProtKB">
        <authorList>
            <consortium name="WormBaseParasite"/>
        </authorList>
    </citation>
    <scope>IDENTIFICATION</scope>
</reference>
<dbReference type="Proteomes" id="UP000282613">
    <property type="component" value="Unassembled WGS sequence"/>
</dbReference>
<dbReference type="WBParaSite" id="TASK_0000160401-mRNA-1">
    <property type="protein sequence ID" value="TASK_0000160401-mRNA-1"/>
    <property type="gene ID" value="TASK_0000160401"/>
</dbReference>
<protein>
    <submittedName>
        <fullName evidence="5">Expressed conserved protein</fullName>
    </submittedName>
</protein>
<organism evidence="5">
    <name type="scientific">Taenia asiatica</name>
    <name type="common">Asian tapeworm</name>
    <dbReference type="NCBI Taxonomy" id="60517"/>
    <lineage>
        <taxon>Eukaryota</taxon>
        <taxon>Metazoa</taxon>
        <taxon>Spiralia</taxon>
        <taxon>Lophotrochozoa</taxon>
        <taxon>Platyhelminthes</taxon>
        <taxon>Cestoda</taxon>
        <taxon>Eucestoda</taxon>
        <taxon>Cyclophyllidea</taxon>
        <taxon>Taeniidae</taxon>
        <taxon>Taenia</taxon>
    </lineage>
</organism>
<accession>A0A0R3VW12</accession>
<evidence type="ECO:0000313" key="4">
    <source>
        <dbReference type="Proteomes" id="UP000282613"/>
    </source>
</evidence>
<dbReference type="EMBL" id="UYRS01000469">
    <property type="protein sequence ID" value="VDK23332.1"/>
    <property type="molecule type" value="Genomic_DNA"/>
</dbReference>
<feature type="signal peptide" evidence="2">
    <location>
        <begin position="1"/>
        <end position="22"/>
    </location>
</feature>
<dbReference type="AlphaFoldDB" id="A0A0R3VW12"/>
<feature type="compositionally biased region" description="Acidic residues" evidence="1">
    <location>
        <begin position="133"/>
        <end position="144"/>
    </location>
</feature>
<feature type="compositionally biased region" description="Acidic residues" evidence="1">
    <location>
        <begin position="78"/>
        <end position="106"/>
    </location>
</feature>
<feature type="region of interest" description="Disordered" evidence="1">
    <location>
        <begin position="78"/>
        <end position="147"/>
    </location>
</feature>
<proteinExistence type="predicted"/>
<feature type="chain" id="PRO_5043132459" evidence="2">
    <location>
        <begin position="23"/>
        <end position="210"/>
    </location>
</feature>
<dbReference type="OrthoDB" id="10623544at2759"/>
<sequence>MRSLQLCLLAVVLILALHEALASAYKDEVDKAAAVGEKILVGKEDPEDTKTLESALKISNEDGNIRLKFWFQGDDDNEVGESDFDSDNYDAVTLDDGDDGDGDDDERERSEGHHSPYSSESRRRFYRRRPPPFDEEEGEEEEDDERYRGHRCTRFGCFGGYRYGSYDDDEEYANDLWRDYRRRRSLDGRRRRLFLGDNEDDDTDERGGDD</sequence>
<keyword evidence="4" id="KW-1185">Reference proteome</keyword>
<reference evidence="3 4" key="2">
    <citation type="submission" date="2018-11" db="EMBL/GenBank/DDBJ databases">
        <authorList>
            <consortium name="Pathogen Informatics"/>
        </authorList>
    </citation>
    <scope>NUCLEOTIDE SEQUENCE [LARGE SCALE GENOMIC DNA]</scope>
</reference>
<evidence type="ECO:0000313" key="5">
    <source>
        <dbReference type="WBParaSite" id="TASK_0000160401-mRNA-1"/>
    </source>
</evidence>
<evidence type="ECO:0000256" key="1">
    <source>
        <dbReference type="SAM" id="MobiDB-lite"/>
    </source>
</evidence>
<evidence type="ECO:0000313" key="3">
    <source>
        <dbReference type="EMBL" id="VDK23332.1"/>
    </source>
</evidence>
<keyword evidence="2" id="KW-0732">Signal</keyword>
<gene>
    <name evidence="3" type="ORF">TASK_LOCUS1605</name>
</gene>
<name>A0A0R3VW12_TAEAS</name>